<dbReference type="InterPro" id="IPR058647">
    <property type="entry name" value="BSH_CzcB-like"/>
</dbReference>
<reference evidence="4 5" key="1">
    <citation type="submission" date="2015-11" db="EMBL/GenBank/DDBJ databases">
        <title>Genome sequences of Lysobacter enzymogenes strain C3 and Lysobacter antibioticus ATCC 29479.</title>
        <authorList>
            <person name="Kobayashi D.Y."/>
        </authorList>
    </citation>
    <scope>NUCLEOTIDE SEQUENCE [LARGE SCALE GENOMIC DNA]</scope>
    <source>
        <strain evidence="4 5">C3</strain>
    </source>
</reference>
<dbReference type="GO" id="GO:0015562">
    <property type="term" value="F:efflux transmembrane transporter activity"/>
    <property type="evidence" value="ECO:0007669"/>
    <property type="project" value="TreeGrafter"/>
</dbReference>
<dbReference type="InterPro" id="IPR058792">
    <property type="entry name" value="Beta-barrel_RND_2"/>
</dbReference>
<organism evidence="4 5">
    <name type="scientific">Lysobacter enzymogenes</name>
    <dbReference type="NCBI Taxonomy" id="69"/>
    <lineage>
        <taxon>Bacteria</taxon>
        <taxon>Pseudomonadati</taxon>
        <taxon>Pseudomonadota</taxon>
        <taxon>Gammaproteobacteria</taxon>
        <taxon>Lysobacterales</taxon>
        <taxon>Lysobacteraceae</taxon>
        <taxon>Lysobacter</taxon>
    </lineage>
</organism>
<dbReference type="Pfam" id="PF25954">
    <property type="entry name" value="Beta-barrel_RND_2"/>
    <property type="match status" value="1"/>
</dbReference>
<dbReference type="PANTHER" id="PTHR30469">
    <property type="entry name" value="MULTIDRUG RESISTANCE PROTEIN MDTA"/>
    <property type="match status" value="1"/>
</dbReference>
<dbReference type="AlphaFoldDB" id="A0A0S2DG93"/>
<dbReference type="InterPro" id="IPR006143">
    <property type="entry name" value="RND_pump_MFP"/>
</dbReference>
<accession>A0A0S2DG93</accession>
<dbReference type="EMBL" id="CP013140">
    <property type="protein sequence ID" value="ALN57459.1"/>
    <property type="molecule type" value="Genomic_DNA"/>
</dbReference>
<dbReference type="OrthoDB" id="7265739at2"/>
<dbReference type="PATRIC" id="fig|69.6.peg.2073"/>
<dbReference type="NCBIfam" id="TIGR01730">
    <property type="entry name" value="RND_mfp"/>
    <property type="match status" value="1"/>
</dbReference>
<evidence type="ECO:0000259" key="3">
    <source>
        <dbReference type="Pfam" id="PF25973"/>
    </source>
</evidence>
<evidence type="ECO:0000256" key="1">
    <source>
        <dbReference type="ARBA" id="ARBA00009477"/>
    </source>
</evidence>
<feature type="domain" description="CzcB-like barrel-sandwich hybrid" evidence="3">
    <location>
        <begin position="70"/>
        <end position="196"/>
    </location>
</feature>
<dbReference type="Gene3D" id="1.10.287.470">
    <property type="entry name" value="Helix hairpin bin"/>
    <property type="match status" value="1"/>
</dbReference>
<dbReference type="Gene3D" id="2.40.30.170">
    <property type="match status" value="1"/>
</dbReference>
<dbReference type="Proteomes" id="UP000061569">
    <property type="component" value="Chromosome"/>
</dbReference>
<dbReference type="STRING" id="69.GLE_2109"/>
<dbReference type="Gene3D" id="2.40.420.20">
    <property type="match status" value="1"/>
</dbReference>
<dbReference type="GO" id="GO:1990281">
    <property type="term" value="C:efflux pump complex"/>
    <property type="evidence" value="ECO:0007669"/>
    <property type="project" value="TreeGrafter"/>
</dbReference>
<feature type="domain" description="CusB-like beta-barrel" evidence="2">
    <location>
        <begin position="203"/>
        <end position="261"/>
    </location>
</feature>
<dbReference type="Gene3D" id="2.40.50.100">
    <property type="match status" value="1"/>
</dbReference>
<protein>
    <submittedName>
        <fullName evidence="4">Efflux transporter, RND family, MFP subunit</fullName>
    </submittedName>
</protein>
<name>A0A0S2DG93_LYSEN</name>
<dbReference type="Pfam" id="PF25973">
    <property type="entry name" value="BSH_CzcB"/>
    <property type="match status" value="1"/>
</dbReference>
<sequence>MSATRSYLGIGIGLAVVGAVVWFGLAGRPQPAAAATIAAPVLTVSVVAAHKRAVDDAIAVVGATVPRENVVVVPELAGQQVREIHADVGDYVRKGQLLAVLDSSNLSIQSAGLRSEYERTRGEYERVQSLQPSGAVSREFVAQKNAAYQVALANLRNAELSVRRARIVAPTDGLIYERSAAIGGLTSFSEPLFKLAKDGLVEMEANVPERQVARLRVGLPASLRLAGESAPIQGEIRLIAPRVDSASRSASVRIALQRPGESAHRAAVGMFCEAGITVAQVEGWVLPGSALQQDAAGAFVWSVRSGNAVRRLPVEVVARTPEHVVVAAINAGERIVAKAGPFLRDGDIVALTQARR</sequence>
<gene>
    <name evidence="4" type="ORF">GLE_2109</name>
</gene>
<dbReference type="PANTHER" id="PTHR30469:SF15">
    <property type="entry name" value="HLYD FAMILY OF SECRETION PROTEINS"/>
    <property type="match status" value="1"/>
</dbReference>
<dbReference type="SUPFAM" id="SSF111369">
    <property type="entry name" value="HlyD-like secretion proteins"/>
    <property type="match status" value="1"/>
</dbReference>
<proteinExistence type="inferred from homology"/>
<evidence type="ECO:0000259" key="2">
    <source>
        <dbReference type="Pfam" id="PF25954"/>
    </source>
</evidence>
<evidence type="ECO:0000313" key="4">
    <source>
        <dbReference type="EMBL" id="ALN57459.1"/>
    </source>
</evidence>
<comment type="similarity">
    <text evidence="1">Belongs to the membrane fusion protein (MFP) (TC 8.A.1) family.</text>
</comment>
<dbReference type="KEGG" id="lez:GLE_2109"/>
<evidence type="ECO:0000313" key="5">
    <source>
        <dbReference type="Proteomes" id="UP000061569"/>
    </source>
</evidence>